<evidence type="ECO:0000313" key="1">
    <source>
        <dbReference type="EMBL" id="KAI3737155.1"/>
    </source>
</evidence>
<organism evidence="1 2">
    <name type="scientific">Cichorium intybus</name>
    <name type="common">Chicory</name>
    <dbReference type="NCBI Taxonomy" id="13427"/>
    <lineage>
        <taxon>Eukaryota</taxon>
        <taxon>Viridiplantae</taxon>
        <taxon>Streptophyta</taxon>
        <taxon>Embryophyta</taxon>
        <taxon>Tracheophyta</taxon>
        <taxon>Spermatophyta</taxon>
        <taxon>Magnoliopsida</taxon>
        <taxon>eudicotyledons</taxon>
        <taxon>Gunneridae</taxon>
        <taxon>Pentapetalae</taxon>
        <taxon>asterids</taxon>
        <taxon>campanulids</taxon>
        <taxon>Asterales</taxon>
        <taxon>Asteraceae</taxon>
        <taxon>Cichorioideae</taxon>
        <taxon>Cichorieae</taxon>
        <taxon>Cichoriinae</taxon>
        <taxon>Cichorium</taxon>
    </lineage>
</organism>
<protein>
    <submittedName>
        <fullName evidence="1">Uncharacterized protein</fullName>
    </submittedName>
</protein>
<sequence>MEGLPMLTCLIQHTLKGLCTCSSSDSSSSSDNNTSTKWVYAVFWRILPRIYPPPKWDYEGAILDRAKVNKRNWILVWEDGFCDLDECERIGSNDGFLKGRFGSDIFFKLSHEVYNYGEGLIGKVAADNSHRWVFKDGLNETSDPTFLSSWNASIDPQPKAWDFHFNSGIKTIAVISVREGIIQLGSFDKILEDLNLVLSIQRKFSYLRSIPGLFPIQRPFSTVQHPYNSLKHLVGGSTIGSDEAQELIGSKVNLHVVESQPHKGSGYNTQENGRFGSLGPPCWPIPPLLPYSFGSHDDPMRIRNDGVSQCLGEKISRVKDPIQERKPGCFHPSAGFVVELGFGPRKVEQESDVNSQLS</sequence>
<reference evidence="1 2" key="2">
    <citation type="journal article" date="2022" name="Mol. Ecol. Resour.">
        <title>The genomes of chicory, endive, great burdock and yacon provide insights into Asteraceae paleo-polyploidization history and plant inulin production.</title>
        <authorList>
            <person name="Fan W."/>
            <person name="Wang S."/>
            <person name="Wang H."/>
            <person name="Wang A."/>
            <person name="Jiang F."/>
            <person name="Liu H."/>
            <person name="Zhao H."/>
            <person name="Xu D."/>
            <person name="Zhang Y."/>
        </authorList>
    </citation>
    <scope>NUCLEOTIDE SEQUENCE [LARGE SCALE GENOMIC DNA]</scope>
    <source>
        <strain evidence="2">cv. Punajuju</strain>
        <tissue evidence="1">Leaves</tissue>
    </source>
</reference>
<proteinExistence type="predicted"/>
<reference evidence="2" key="1">
    <citation type="journal article" date="2022" name="Mol. Ecol. Resour.">
        <title>The genomes of chicory, endive, great burdock and yacon provide insights into Asteraceae palaeo-polyploidization history and plant inulin production.</title>
        <authorList>
            <person name="Fan W."/>
            <person name="Wang S."/>
            <person name="Wang H."/>
            <person name="Wang A."/>
            <person name="Jiang F."/>
            <person name="Liu H."/>
            <person name="Zhao H."/>
            <person name="Xu D."/>
            <person name="Zhang Y."/>
        </authorList>
    </citation>
    <scope>NUCLEOTIDE SEQUENCE [LARGE SCALE GENOMIC DNA]</scope>
    <source>
        <strain evidence="2">cv. Punajuju</strain>
    </source>
</reference>
<evidence type="ECO:0000313" key="2">
    <source>
        <dbReference type="Proteomes" id="UP001055811"/>
    </source>
</evidence>
<gene>
    <name evidence="1" type="ORF">L2E82_27150</name>
</gene>
<dbReference type="Proteomes" id="UP001055811">
    <property type="component" value="Linkage Group LG05"/>
</dbReference>
<keyword evidence="2" id="KW-1185">Reference proteome</keyword>
<accession>A0ACB9CSA9</accession>
<name>A0ACB9CSA9_CICIN</name>
<dbReference type="EMBL" id="CM042013">
    <property type="protein sequence ID" value="KAI3737155.1"/>
    <property type="molecule type" value="Genomic_DNA"/>
</dbReference>
<comment type="caution">
    <text evidence="1">The sequence shown here is derived from an EMBL/GenBank/DDBJ whole genome shotgun (WGS) entry which is preliminary data.</text>
</comment>